<dbReference type="PANTHER" id="PTHR11527">
    <property type="entry name" value="HEAT-SHOCK PROTEIN 20 FAMILY MEMBER"/>
    <property type="match status" value="1"/>
</dbReference>
<dbReference type="KEGG" id="dti:Desti_3818"/>
<reference evidence="5" key="1">
    <citation type="submission" date="2012-06" db="EMBL/GenBank/DDBJ databases">
        <title>Complete sequence of chromosome of Desulfomonile tiedjei DSM 6799.</title>
        <authorList>
            <person name="Lucas S."/>
            <person name="Copeland A."/>
            <person name="Lapidus A."/>
            <person name="Glavina del Rio T."/>
            <person name="Dalin E."/>
            <person name="Tice H."/>
            <person name="Bruce D."/>
            <person name="Goodwin L."/>
            <person name="Pitluck S."/>
            <person name="Peters L."/>
            <person name="Ovchinnikova G."/>
            <person name="Zeytun A."/>
            <person name="Lu M."/>
            <person name="Kyrpides N."/>
            <person name="Mavromatis K."/>
            <person name="Ivanova N."/>
            <person name="Brettin T."/>
            <person name="Detter J.C."/>
            <person name="Han C."/>
            <person name="Larimer F."/>
            <person name="Land M."/>
            <person name="Hauser L."/>
            <person name="Markowitz V."/>
            <person name="Cheng J.-F."/>
            <person name="Hugenholtz P."/>
            <person name="Woyke T."/>
            <person name="Wu D."/>
            <person name="Spring S."/>
            <person name="Schroeder M."/>
            <person name="Brambilla E."/>
            <person name="Klenk H.-P."/>
            <person name="Eisen J.A."/>
        </authorList>
    </citation>
    <scope>NUCLEOTIDE SEQUENCE [LARGE SCALE GENOMIC DNA]</scope>
    <source>
        <strain evidence="5">ATCC 49306 / DSM 6799 / DCB-1</strain>
    </source>
</reference>
<feature type="domain" description="SHSP" evidence="3">
    <location>
        <begin position="33"/>
        <end position="146"/>
    </location>
</feature>
<organism evidence="4 5">
    <name type="scientific">Desulfomonile tiedjei (strain ATCC 49306 / DSM 6799 / DCB-1)</name>
    <dbReference type="NCBI Taxonomy" id="706587"/>
    <lineage>
        <taxon>Bacteria</taxon>
        <taxon>Pseudomonadati</taxon>
        <taxon>Thermodesulfobacteriota</taxon>
        <taxon>Desulfomonilia</taxon>
        <taxon>Desulfomonilales</taxon>
        <taxon>Desulfomonilaceae</taxon>
        <taxon>Desulfomonile</taxon>
    </lineage>
</organism>
<dbReference type="eggNOG" id="COG0071">
    <property type="taxonomic scope" value="Bacteria"/>
</dbReference>
<evidence type="ECO:0000313" key="5">
    <source>
        <dbReference type="Proteomes" id="UP000006055"/>
    </source>
</evidence>
<evidence type="ECO:0000313" key="4">
    <source>
        <dbReference type="EMBL" id="AFM26460.1"/>
    </source>
</evidence>
<dbReference type="OrthoDB" id="9811615at2"/>
<proteinExistence type="inferred from homology"/>
<dbReference type="EMBL" id="CP003360">
    <property type="protein sequence ID" value="AFM26460.1"/>
    <property type="molecule type" value="Genomic_DNA"/>
</dbReference>
<evidence type="ECO:0000259" key="3">
    <source>
        <dbReference type="PROSITE" id="PS01031"/>
    </source>
</evidence>
<keyword evidence="4" id="KW-0346">Stress response</keyword>
<dbReference type="Pfam" id="PF00011">
    <property type="entry name" value="HSP20"/>
    <property type="match status" value="1"/>
</dbReference>
<evidence type="ECO:0000256" key="1">
    <source>
        <dbReference type="PROSITE-ProRule" id="PRU00285"/>
    </source>
</evidence>
<dbReference type="Gene3D" id="2.60.40.790">
    <property type="match status" value="1"/>
</dbReference>
<gene>
    <name evidence="4" type="ordered locus">Desti_3818</name>
</gene>
<evidence type="ECO:0000256" key="2">
    <source>
        <dbReference type="RuleBase" id="RU003616"/>
    </source>
</evidence>
<sequence>MTLNKWDPIKDLLNMQEKLHRIMHTGSAESCLPRAGYWCPAVDILETQEAYIFRVELPGVGKENINVEVSNSALVISGRRPSDKDPEISNYHRIERNQGFFQRSFTIPGYVDVENAVAKYVDGILEVILPKSERGIEHSIQVMCLL</sequence>
<accession>I4CA69</accession>
<comment type="similarity">
    <text evidence="1 2">Belongs to the small heat shock protein (HSP20) family.</text>
</comment>
<dbReference type="PROSITE" id="PS01031">
    <property type="entry name" value="SHSP"/>
    <property type="match status" value="1"/>
</dbReference>
<dbReference type="SUPFAM" id="SSF49764">
    <property type="entry name" value="HSP20-like chaperones"/>
    <property type="match status" value="1"/>
</dbReference>
<name>I4CA69_DESTA</name>
<dbReference type="InterPro" id="IPR002068">
    <property type="entry name" value="A-crystallin/Hsp20_dom"/>
</dbReference>
<dbReference type="Proteomes" id="UP000006055">
    <property type="component" value="Chromosome"/>
</dbReference>
<dbReference type="InterPro" id="IPR008978">
    <property type="entry name" value="HSP20-like_chaperone"/>
</dbReference>
<keyword evidence="5" id="KW-1185">Reference proteome</keyword>
<dbReference type="STRING" id="706587.Desti_3818"/>
<dbReference type="AlphaFoldDB" id="I4CA69"/>
<protein>
    <submittedName>
        <fullName evidence="4">Molecular chaperone (Small heat shock protein)</fullName>
    </submittedName>
</protein>
<dbReference type="RefSeq" id="WP_014811586.1">
    <property type="nucleotide sequence ID" value="NC_018025.1"/>
</dbReference>
<dbReference type="InterPro" id="IPR031107">
    <property type="entry name" value="Small_HSP"/>
</dbReference>
<dbReference type="HOGENOM" id="CLU_046737_9_0_7"/>
<dbReference type="CDD" id="cd06464">
    <property type="entry name" value="ACD_sHsps-like"/>
    <property type="match status" value="1"/>
</dbReference>